<dbReference type="EMBL" id="CP090166">
    <property type="protein sequence ID" value="UJO15694.1"/>
    <property type="molecule type" value="Genomic_DNA"/>
</dbReference>
<feature type="compositionally biased region" description="Polar residues" evidence="1">
    <location>
        <begin position="259"/>
        <end position="274"/>
    </location>
</feature>
<keyword evidence="4" id="KW-1185">Reference proteome</keyword>
<dbReference type="Proteomes" id="UP000756132">
    <property type="component" value="Chromosome 4"/>
</dbReference>
<dbReference type="RefSeq" id="XP_047760060.1">
    <property type="nucleotide sequence ID" value="XM_047903502.1"/>
</dbReference>
<sequence>MSKRSFLTNITPLPSTVSREAAIAQLHDHRAMIELNPLVLRHELTEPPPNASKDEAENAVWYEITDRINYLPWAFAKGEIAYKACFYDLPNGLQTHVFAPAGVDIKSKWSVRGNIPGEPREPHELGVKVPAEGLYMMEEVDLRCNFFMSNFVRGNLKKSHAVVADKMVERANAHAIILANFHYSNRTHFCTIDRIISAMAAVSHKHNYQIRPTNKEPDFSSLCDNVFDQYLDGDDLFALEGGKRERSSSDGSGNLFDFSGSSEQSNQTSATSPILSWEEPFSVVESIETEAKQPKAKAPGDFWTRKLRALEQNAAECEKRQQKLRSTKSYGDFLSLGGHPSPPALPSSPTDQSYSLPRQRSRLPAANGRKTPTQRSVTNARSVSRGRPVGVTKPPASAAAHPYATIRKSRDVSPSKMMNPSRYRAGFKDVWAERIQNSPKKYELRLPSQAFPDSPPPSARTTQEAFAAFGSSIAYAPVPGCDDQISPLANTFQQAARLHTPIASPLLSPGSHAVSSYFEPALPLPGNPYAPQTVPLNDTAPFYPDNNAQLAANRIQSFDFGFSSSPPVADVWPTVPSFAEPATAPILTDPFSNQDPFGGLDDNDTFGLGISCDPNMVSNYTTGPNPSYLPQSTYQPAASMAPTSPFYVQSCPNGLPISPTRPSYHRDPNTPSRRISHSPSPPATESRSRRASSSRRASRHRRTKSTNSTPRHPQKDGGGGFVNFTPSDSNKILSGVAPSGSSKTKARREKEAADKRRRLSQAAMRAVIEAGGDVETLQRAGLIAG</sequence>
<proteinExistence type="predicted"/>
<dbReference type="AlphaFoldDB" id="A0A9Q8LE33"/>
<dbReference type="KEGG" id="ffu:CLAFUR5_04354"/>
<dbReference type="GeneID" id="71984232"/>
<dbReference type="Pfam" id="PF23155">
    <property type="entry name" value="DUF7053"/>
    <property type="match status" value="1"/>
</dbReference>
<evidence type="ECO:0000256" key="1">
    <source>
        <dbReference type="SAM" id="MobiDB-lite"/>
    </source>
</evidence>
<feature type="compositionally biased region" description="Polar residues" evidence="1">
    <location>
        <begin position="370"/>
        <end position="382"/>
    </location>
</feature>
<dbReference type="OrthoDB" id="2575228at2759"/>
<name>A0A9Q8LE33_PASFU</name>
<reference evidence="3" key="2">
    <citation type="journal article" date="2022" name="Microb. Genom.">
        <title>A chromosome-scale genome assembly of the tomato pathogen Cladosporium fulvum reveals a compartmentalized genome architecture and the presence of a dispensable chromosome.</title>
        <authorList>
            <person name="Zaccaron A.Z."/>
            <person name="Chen L.H."/>
            <person name="Samaras A."/>
            <person name="Stergiopoulos I."/>
        </authorList>
    </citation>
    <scope>NUCLEOTIDE SEQUENCE</scope>
    <source>
        <strain evidence="3">Race5_Kim</strain>
    </source>
</reference>
<feature type="region of interest" description="Disordered" evidence="1">
    <location>
        <begin position="330"/>
        <end position="402"/>
    </location>
</feature>
<dbReference type="PANTHER" id="PTHR38117:SF2">
    <property type="entry name" value="NACHT AND WD40 DOMAIN PROTEIN"/>
    <property type="match status" value="1"/>
</dbReference>
<feature type="compositionally biased region" description="Polar residues" evidence="1">
    <location>
        <begin position="347"/>
        <end position="358"/>
    </location>
</feature>
<feature type="region of interest" description="Disordered" evidence="1">
    <location>
        <begin position="242"/>
        <end position="274"/>
    </location>
</feature>
<feature type="compositionally biased region" description="Basic residues" evidence="1">
    <location>
        <begin position="689"/>
        <end position="704"/>
    </location>
</feature>
<dbReference type="InterPro" id="IPR055481">
    <property type="entry name" value="DUF7053"/>
</dbReference>
<reference evidence="3" key="1">
    <citation type="submission" date="2021-12" db="EMBL/GenBank/DDBJ databases">
        <authorList>
            <person name="Zaccaron A."/>
            <person name="Stergiopoulos I."/>
        </authorList>
    </citation>
    <scope>NUCLEOTIDE SEQUENCE</scope>
    <source>
        <strain evidence="3">Race5_Kim</strain>
    </source>
</reference>
<evidence type="ECO:0000313" key="4">
    <source>
        <dbReference type="Proteomes" id="UP000756132"/>
    </source>
</evidence>
<gene>
    <name evidence="3" type="ORF">CLAFUR5_04354</name>
</gene>
<feature type="region of interest" description="Disordered" evidence="1">
    <location>
        <begin position="651"/>
        <end position="758"/>
    </location>
</feature>
<evidence type="ECO:0000313" key="3">
    <source>
        <dbReference type="EMBL" id="UJO15694.1"/>
    </source>
</evidence>
<protein>
    <submittedName>
        <fullName evidence="3">Developmental regulatory protein wetA</fullName>
    </submittedName>
</protein>
<evidence type="ECO:0000259" key="2">
    <source>
        <dbReference type="Pfam" id="PF23155"/>
    </source>
</evidence>
<dbReference type="PANTHER" id="PTHR38117">
    <property type="entry name" value="NACHT AND WD40 DOMAIN PROTEIN"/>
    <property type="match status" value="1"/>
</dbReference>
<accession>A0A9Q8LE33</accession>
<dbReference type="OMA" id="MMNPSRY"/>
<organism evidence="3 4">
    <name type="scientific">Passalora fulva</name>
    <name type="common">Tomato leaf mold</name>
    <name type="synonym">Cladosporium fulvum</name>
    <dbReference type="NCBI Taxonomy" id="5499"/>
    <lineage>
        <taxon>Eukaryota</taxon>
        <taxon>Fungi</taxon>
        <taxon>Dikarya</taxon>
        <taxon>Ascomycota</taxon>
        <taxon>Pezizomycotina</taxon>
        <taxon>Dothideomycetes</taxon>
        <taxon>Dothideomycetidae</taxon>
        <taxon>Mycosphaerellales</taxon>
        <taxon>Mycosphaerellaceae</taxon>
        <taxon>Fulvia</taxon>
    </lineage>
</organism>
<feature type="domain" description="DUF7053" evidence="2">
    <location>
        <begin position="2"/>
        <end position="172"/>
    </location>
</feature>